<keyword evidence="5" id="KW-0963">Cytoplasm</keyword>
<dbReference type="PANTHER" id="PTHR23339">
    <property type="entry name" value="TYROSINE SPECIFIC PROTEIN PHOSPHATASE AND DUAL SPECIFICITY PROTEIN PHOSPHATASE"/>
    <property type="match status" value="1"/>
</dbReference>
<dbReference type="GO" id="GO:0032954">
    <property type="term" value="P:regulation of cytokinetic process"/>
    <property type="evidence" value="ECO:0007669"/>
    <property type="project" value="UniProtKB-ARBA"/>
</dbReference>
<dbReference type="EMBL" id="JADGJW010000379">
    <property type="protein sequence ID" value="KAJ3218471.1"/>
    <property type="molecule type" value="Genomic_DNA"/>
</dbReference>
<dbReference type="InterPro" id="IPR000242">
    <property type="entry name" value="PTP_cat"/>
</dbReference>
<evidence type="ECO:0000256" key="11">
    <source>
        <dbReference type="ARBA" id="ARBA00023242"/>
    </source>
</evidence>
<dbReference type="SMART" id="SM00404">
    <property type="entry name" value="PTPc_motif"/>
    <property type="match status" value="1"/>
</dbReference>
<feature type="compositionally biased region" description="Polar residues" evidence="14">
    <location>
        <begin position="408"/>
        <end position="433"/>
    </location>
</feature>
<dbReference type="PROSITE" id="PS50056">
    <property type="entry name" value="TYR_PHOSPHATASE_2"/>
    <property type="match status" value="1"/>
</dbReference>
<evidence type="ECO:0000313" key="18">
    <source>
        <dbReference type="Proteomes" id="UP001211065"/>
    </source>
</evidence>
<evidence type="ECO:0000256" key="1">
    <source>
        <dbReference type="ARBA" id="ARBA00004123"/>
    </source>
</evidence>
<dbReference type="InterPro" id="IPR044506">
    <property type="entry name" value="CDC14_C"/>
</dbReference>
<feature type="domain" description="Tyrosine specific protein phosphatases" evidence="16">
    <location>
        <begin position="263"/>
        <end position="325"/>
    </location>
</feature>
<dbReference type="Gene3D" id="3.90.190.10">
    <property type="entry name" value="Protein tyrosine phosphatase superfamily"/>
    <property type="match status" value="2"/>
</dbReference>
<evidence type="ECO:0000256" key="2">
    <source>
        <dbReference type="ARBA" id="ARBA00004496"/>
    </source>
</evidence>
<keyword evidence="18" id="KW-1185">Reference proteome</keyword>
<keyword evidence="10" id="KW-0904">Protein phosphatase</keyword>
<reference evidence="17" key="1">
    <citation type="submission" date="2020-05" db="EMBL/GenBank/DDBJ databases">
        <title>Phylogenomic resolution of chytrid fungi.</title>
        <authorList>
            <person name="Stajich J.E."/>
            <person name="Amses K."/>
            <person name="Simmons R."/>
            <person name="Seto K."/>
            <person name="Myers J."/>
            <person name="Bonds A."/>
            <person name="Quandt C.A."/>
            <person name="Barry K."/>
            <person name="Liu P."/>
            <person name="Grigoriev I."/>
            <person name="Longcore J.E."/>
            <person name="James T.Y."/>
        </authorList>
    </citation>
    <scope>NUCLEOTIDE SEQUENCE</scope>
    <source>
        <strain evidence="17">JEL0476</strain>
    </source>
</reference>
<dbReference type="GO" id="GO:0051321">
    <property type="term" value="P:meiotic cell cycle"/>
    <property type="evidence" value="ECO:0007669"/>
    <property type="project" value="UniProtKB-KW"/>
</dbReference>
<dbReference type="Proteomes" id="UP001211065">
    <property type="component" value="Unassembled WGS sequence"/>
</dbReference>
<evidence type="ECO:0000259" key="16">
    <source>
        <dbReference type="PROSITE" id="PS50056"/>
    </source>
</evidence>
<dbReference type="FunFam" id="3.90.190.10:FF:000038">
    <property type="entry name" value="Tyrosine-protein phosphatase CDC14"/>
    <property type="match status" value="1"/>
</dbReference>
<dbReference type="CDD" id="cd17657">
    <property type="entry name" value="CDC14_N"/>
    <property type="match status" value="1"/>
</dbReference>
<evidence type="ECO:0000256" key="8">
    <source>
        <dbReference type="ARBA" id="ARBA00022776"/>
    </source>
</evidence>
<gene>
    <name evidence="17" type="primary">CDC14A_1</name>
    <name evidence="17" type="ORF">HK099_005044</name>
</gene>
<dbReference type="InterPro" id="IPR016130">
    <property type="entry name" value="Tyr_Pase_AS"/>
</dbReference>
<dbReference type="GO" id="GO:0007096">
    <property type="term" value="P:regulation of exit from mitosis"/>
    <property type="evidence" value="ECO:0007669"/>
    <property type="project" value="UniProtKB-ARBA"/>
</dbReference>
<dbReference type="PRINTS" id="PR00700">
    <property type="entry name" value="PRTYPHPHTASE"/>
</dbReference>
<organism evidence="17 18">
    <name type="scientific">Clydaea vesicula</name>
    <dbReference type="NCBI Taxonomy" id="447962"/>
    <lineage>
        <taxon>Eukaryota</taxon>
        <taxon>Fungi</taxon>
        <taxon>Fungi incertae sedis</taxon>
        <taxon>Chytridiomycota</taxon>
        <taxon>Chytridiomycota incertae sedis</taxon>
        <taxon>Chytridiomycetes</taxon>
        <taxon>Lobulomycetales</taxon>
        <taxon>Lobulomycetaceae</taxon>
        <taxon>Clydaea</taxon>
    </lineage>
</organism>
<accession>A0AAD5XXU5</accession>
<sequence length="542" mass="61829">MNVTQAPQQNPNVHYFTIDNTLVYVNFYADFGPSNLSHVYRFCDIMVDKLQNPALRNKKICLYSAMDKAKRANSAYLISAFMMLVLKHTPEESYAPLQNVEPPFVDYRDAGYGPATYFLSILDCLRGLYRGIELGLFHVDKHDLQEYEFYEKVENGDLNWITNKFIALASPKDDPQEQQGFAAYLLGNQGRAPTPVQKTSHGKNVFSAYRKDDLIKFLKDRGVGTIVRLNNNVYERNDFIEAGIEHVELYFPDGSTPPDGILKRFLELCESRTGPIAVHCKAGLGRTGSLIGAYLMKHYRLTASETISLMRVIRPGSVVGPQQNWLESMQNKLWKMTPSVKLRSSISLLEPSTFENSKRFETPYIRELIIEINEEKKRLHASQEDIEMDQSEDSNEEMEDIQEPQYDANFNDSYNKGNNKQQRSKISQNTLAKQKNKHQKIPSNIPGNFHLDEFVIPVQPRKGRKGESPEEELYQNGKNQQKFNDSKEEQVNDRYQMYASAASSAQQRQNPNELNMQLLKGAVKSVPSSAVPRNTSSGKTGY</sequence>
<evidence type="ECO:0000256" key="9">
    <source>
        <dbReference type="ARBA" id="ARBA00022801"/>
    </source>
</evidence>
<dbReference type="GO" id="GO:0031981">
    <property type="term" value="C:nuclear lumen"/>
    <property type="evidence" value="ECO:0007669"/>
    <property type="project" value="UniProtKB-ARBA"/>
</dbReference>
<evidence type="ECO:0000313" key="17">
    <source>
        <dbReference type="EMBL" id="KAJ3218471.1"/>
    </source>
</evidence>
<keyword evidence="13" id="KW-0131">Cell cycle</keyword>
<dbReference type="InterPro" id="IPR003595">
    <property type="entry name" value="Tyr_Pase_cat"/>
</dbReference>
<evidence type="ECO:0000256" key="3">
    <source>
        <dbReference type="ARBA" id="ARBA00007315"/>
    </source>
</evidence>
<evidence type="ECO:0000256" key="12">
    <source>
        <dbReference type="ARBA" id="ARBA00023254"/>
    </source>
</evidence>
<feature type="compositionally biased region" description="Polar residues" evidence="14">
    <location>
        <begin position="526"/>
        <end position="542"/>
    </location>
</feature>
<dbReference type="GO" id="GO:0000278">
    <property type="term" value="P:mitotic cell cycle"/>
    <property type="evidence" value="ECO:0007669"/>
    <property type="project" value="UniProtKB-ARBA"/>
</dbReference>
<dbReference type="GO" id="GO:0051301">
    <property type="term" value="P:cell division"/>
    <property type="evidence" value="ECO:0007669"/>
    <property type="project" value="UniProtKB-KW"/>
</dbReference>
<evidence type="ECO:0000256" key="6">
    <source>
        <dbReference type="ARBA" id="ARBA00022553"/>
    </source>
</evidence>
<dbReference type="Pfam" id="PF22785">
    <property type="entry name" value="Tc-R-P"/>
    <property type="match status" value="1"/>
</dbReference>
<dbReference type="GO" id="GO:0004725">
    <property type="term" value="F:protein tyrosine phosphatase activity"/>
    <property type="evidence" value="ECO:0007669"/>
    <property type="project" value="UniProtKB-EC"/>
</dbReference>
<protein>
    <recommendedName>
        <fullName evidence="4">protein-tyrosine-phosphatase</fullName>
        <ecNumber evidence="4">3.1.3.48</ecNumber>
    </recommendedName>
</protein>
<evidence type="ECO:0000259" key="15">
    <source>
        <dbReference type="PROSITE" id="PS50054"/>
    </source>
</evidence>
<keyword evidence="8" id="KW-0498">Mitosis</keyword>
<dbReference type="PROSITE" id="PS00383">
    <property type="entry name" value="TYR_PHOSPHATASE_1"/>
    <property type="match status" value="1"/>
</dbReference>
<dbReference type="CDD" id="cd14499">
    <property type="entry name" value="CDC14_C"/>
    <property type="match status" value="1"/>
</dbReference>
<proteinExistence type="inferred from homology"/>
<keyword evidence="7" id="KW-0132">Cell division</keyword>
<keyword evidence="9" id="KW-0378">Hydrolase</keyword>
<comment type="caution">
    <text evidence="17">The sequence shown here is derived from an EMBL/GenBank/DDBJ whole genome shotgun (WGS) entry which is preliminary data.</text>
</comment>
<dbReference type="InterPro" id="IPR050561">
    <property type="entry name" value="PTP"/>
</dbReference>
<dbReference type="InterPro" id="IPR029021">
    <property type="entry name" value="Prot-tyrosine_phosphatase-like"/>
</dbReference>
<evidence type="ECO:0000256" key="5">
    <source>
        <dbReference type="ARBA" id="ARBA00022490"/>
    </source>
</evidence>
<dbReference type="InterPro" id="IPR000387">
    <property type="entry name" value="Tyr_Pase_dom"/>
</dbReference>
<evidence type="ECO:0000256" key="7">
    <source>
        <dbReference type="ARBA" id="ARBA00022618"/>
    </source>
</evidence>
<dbReference type="GO" id="GO:0005815">
    <property type="term" value="C:microtubule organizing center"/>
    <property type="evidence" value="ECO:0007669"/>
    <property type="project" value="UniProtKB-ARBA"/>
</dbReference>
<dbReference type="GO" id="GO:0005737">
    <property type="term" value="C:cytoplasm"/>
    <property type="evidence" value="ECO:0007669"/>
    <property type="project" value="UniProtKB-SubCell"/>
</dbReference>
<dbReference type="EC" id="3.1.3.48" evidence="4"/>
<dbReference type="InterPro" id="IPR020422">
    <property type="entry name" value="TYR_PHOSPHATASE_DUAL_dom"/>
</dbReference>
<feature type="compositionally biased region" description="Acidic residues" evidence="14">
    <location>
        <begin position="384"/>
        <end position="402"/>
    </location>
</feature>
<feature type="compositionally biased region" description="Polar residues" evidence="14">
    <location>
        <begin position="506"/>
        <end position="515"/>
    </location>
</feature>
<comment type="subcellular location">
    <subcellularLocation>
        <location evidence="2">Cytoplasm</location>
    </subcellularLocation>
    <subcellularLocation>
        <location evidence="1">Nucleus</location>
    </subcellularLocation>
</comment>
<dbReference type="SMART" id="SM00195">
    <property type="entry name" value="DSPc"/>
    <property type="match status" value="1"/>
</dbReference>
<dbReference type="AlphaFoldDB" id="A0AAD5XXU5"/>
<evidence type="ECO:0000256" key="14">
    <source>
        <dbReference type="SAM" id="MobiDB-lite"/>
    </source>
</evidence>
<evidence type="ECO:0000256" key="13">
    <source>
        <dbReference type="ARBA" id="ARBA00023306"/>
    </source>
</evidence>
<feature type="region of interest" description="Disordered" evidence="14">
    <location>
        <begin position="379"/>
        <end position="542"/>
    </location>
</feature>
<feature type="domain" description="Tyrosine-protein phosphatase" evidence="15">
    <location>
        <begin position="194"/>
        <end position="339"/>
    </location>
</feature>
<keyword evidence="6" id="KW-0597">Phosphoprotein</keyword>
<keyword evidence="12" id="KW-0469">Meiosis</keyword>
<evidence type="ECO:0000256" key="10">
    <source>
        <dbReference type="ARBA" id="ARBA00022912"/>
    </source>
</evidence>
<dbReference type="PROSITE" id="PS50054">
    <property type="entry name" value="TYR_PHOSPHATASE_DUAL"/>
    <property type="match status" value="1"/>
</dbReference>
<dbReference type="SUPFAM" id="SSF52799">
    <property type="entry name" value="(Phosphotyrosine protein) phosphatases II"/>
    <property type="match status" value="2"/>
</dbReference>
<keyword evidence="11" id="KW-0539">Nucleus</keyword>
<comment type="similarity">
    <text evidence="3">Belongs to the protein-tyrosine phosphatase family. Non-receptor class CDC14 subfamily.</text>
</comment>
<dbReference type="InterPro" id="IPR029260">
    <property type="entry name" value="DSPn"/>
</dbReference>
<name>A0AAD5XXU5_9FUNG</name>
<dbReference type="Pfam" id="PF14671">
    <property type="entry name" value="DSPn"/>
    <property type="match status" value="1"/>
</dbReference>
<evidence type="ECO:0000256" key="4">
    <source>
        <dbReference type="ARBA" id="ARBA00013064"/>
    </source>
</evidence>
<dbReference type="GO" id="GO:0033554">
    <property type="term" value="P:cellular response to stress"/>
    <property type="evidence" value="ECO:0007669"/>
    <property type="project" value="UniProtKB-ARBA"/>
</dbReference>